<feature type="region of interest" description="Disordered" evidence="1">
    <location>
        <begin position="156"/>
        <end position="267"/>
    </location>
</feature>
<evidence type="ECO:0000313" key="2">
    <source>
        <dbReference type="EMBL" id="EJK50426.1"/>
    </source>
</evidence>
<accession>K0RNB5</accession>
<sequence length="267" mass="28324">MSYSLGHYSFGGAGSSLQGGGGYSYTAGDDAYTAQQPYDDEADRTDVLKLVLYDLNSAIAPRDVRLMAIHAALEEFDHDDEALHDEELELRADHILLQKLTYAMCVDPRGVEVGLICSALEAVYRAGRTRLGRSFHEICDALLPLFVGMVRAPPGAMPGTGPGDRYDEAPVLHPPGGREGEAGQHGGAGPEEHRRSERRESDRGHDYDDEESAESIEVPSPFEAQGLGQSGGDHGEVAGGDDASSDSSDSDGDGGVNVGVSDAYLAE</sequence>
<organism evidence="2 3">
    <name type="scientific">Thalassiosira oceanica</name>
    <name type="common">Marine diatom</name>
    <dbReference type="NCBI Taxonomy" id="159749"/>
    <lineage>
        <taxon>Eukaryota</taxon>
        <taxon>Sar</taxon>
        <taxon>Stramenopiles</taxon>
        <taxon>Ochrophyta</taxon>
        <taxon>Bacillariophyta</taxon>
        <taxon>Coscinodiscophyceae</taxon>
        <taxon>Thalassiosirophycidae</taxon>
        <taxon>Thalassiosirales</taxon>
        <taxon>Thalassiosiraceae</taxon>
        <taxon>Thalassiosira</taxon>
    </lineage>
</organism>
<name>K0RNB5_THAOC</name>
<evidence type="ECO:0000313" key="3">
    <source>
        <dbReference type="Proteomes" id="UP000266841"/>
    </source>
</evidence>
<protein>
    <submittedName>
        <fullName evidence="2">Uncharacterized protein</fullName>
    </submittedName>
</protein>
<feature type="compositionally biased region" description="Low complexity" evidence="1">
    <location>
        <begin position="258"/>
        <end position="267"/>
    </location>
</feature>
<proteinExistence type="predicted"/>
<comment type="caution">
    <text evidence="2">The sequence shown here is derived from an EMBL/GenBank/DDBJ whole genome shotgun (WGS) entry which is preliminary data.</text>
</comment>
<dbReference type="Proteomes" id="UP000266841">
    <property type="component" value="Unassembled WGS sequence"/>
</dbReference>
<feature type="compositionally biased region" description="Basic and acidic residues" evidence="1">
    <location>
        <begin position="164"/>
        <end position="182"/>
    </location>
</feature>
<dbReference type="EMBL" id="AGNL01043745">
    <property type="protein sequence ID" value="EJK50426.1"/>
    <property type="molecule type" value="Genomic_DNA"/>
</dbReference>
<evidence type="ECO:0000256" key="1">
    <source>
        <dbReference type="SAM" id="MobiDB-lite"/>
    </source>
</evidence>
<dbReference type="AlphaFoldDB" id="K0RNB5"/>
<keyword evidence="3" id="KW-1185">Reference proteome</keyword>
<feature type="non-terminal residue" evidence="2">
    <location>
        <position position="267"/>
    </location>
</feature>
<reference evidence="2 3" key="1">
    <citation type="journal article" date="2012" name="Genome Biol.">
        <title>Genome and low-iron response of an oceanic diatom adapted to chronic iron limitation.</title>
        <authorList>
            <person name="Lommer M."/>
            <person name="Specht M."/>
            <person name="Roy A.S."/>
            <person name="Kraemer L."/>
            <person name="Andreson R."/>
            <person name="Gutowska M.A."/>
            <person name="Wolf J."/>
            <person name="Bergner S.V."/>
            <person name="Schilhabel M.B."/>
            <person name="Klostermeier U.C."/>
            <person name="Beiko R.G."/>
            <person name="Rosenstiel P."/>
            <person name="Hippler M."/>
            <person name="Laroche J."/>
        </authorList>
    </citation>
    <scope>NUCLEOTIDE SEQUENCE [LARGE SCALE GENOMIC DNA]</scope>
    <source>
        <strain evidence="2 3">CCMP1005</strain>
    </source>
</reference>
<feature type="compositionally biased region" description="Basic and acidic residues" evidence="1">
    <location>
        <begin position="190"/>
        <end position="206"/>
    </location>
</feature>
<gene>
    <name evidence="2" type="ORF">THAOC_30607</name>
</gene>